<dbReference type="AlphaFoldDB" id="A0A8W8HR96"/>
<dbReference type="OMA" id="NDCNIAI"/>
<keyword evidence="2" id="KW-0597">Phosphoprotein</keyword>
<reference evidence="5" key="1">
    <citation type="submission" date="2022-08" db="UniProtKB">
        <authorList>
            <consortium name="EnsemblMetazoa"/>
        </authorList>
    </citation>
    <scope>IDENTIFICATION</scope>
    <source>
        <strain evidence="5">05x7-T-G4-1.051#20</strain>
    </source>
</reference>
<sequence>MLKRQPLGMYQPSIRVCQECGCSCTGCMDQSSLDLHQKIVELESELRRSNEHISKIGRELMDNKQVADYEVLKLREELGKLRDRYDRLFESHKRIQKVNHSLEDKILKIVSGFEEEKTELQRELATTTSRLVDAKATVCELEEENERFRNDCNIAVQLLQCKPSEFVSQKLTSLPIELQERVKKHMTREEVIQLEDAPVSSEPPKPVLVPMATFPPTAMVYSMNKVMNKTENPNTRNGASDTVPMDVITRALSHPDPVKRSRRTFICLQCRRDVGCNNKETQVNMSRETYGSSDNLSDLRVHRQCARTHSNSSESEMY</sequence>
<name>A0A8W8HR96_MAGGI</name>
<dbReference type="Proteomes" id="UP000005408">
    <property type="component" value="Unassembled WGS sequence"/>
</dbReference>
<dbReference type="GeneID" id="105344408"/>
<dbReference type="GO" id="GO:0016020">
    <property type="term" value="C:membrane"/>
    <property type="evidence" value="ECO:0007669"/>
    <property type="project" value="UniProtKB-SubCell"/>
</dbReference>
<feature type="coiled-coil region" evidence="4">
    <location>
        <begin position="39"/>
        <end position="137"/>
    </location>
</feature>
<protein>
    <recommendedName>
        <fullName evidence="7">Tight junction-associated protein 1</fullName>
    </recommendedName>
</protein>
<evidence type="ECO:0000313" key="5">
    <source>
        <dbReference type="EnsemblMetazoa" id="G10693.5:cds"/>
    </source>
</evidence>
<accession>A0A8W8HR96</accession>
<keyword evidence="6" id="KW-1185">Reference proteome</keyword>
<organism evidence="5 6">
    <name type="scientific">Magallana gigas</name>
    <name type="common">Pacific oyster</name>
    <name type="synonym">Crassostrea gigas</name>
    <dbReference type="NCBI Taxonomy" id="29159"/>
    <lineage>
        <taxon>Eukaryota</taxon>
        <taxon>Metazoa</taxon>
        <taxon>Spiralia</taxon>
        <taxon>Lophotrochozoa</taxon>
        <taxon>Mollusca</taxon>
        <taxon>Bivalvia</taxon>
        <taxon>Autobranchia</taxon>
        <taxon>Pteriomorphia</taxon>
        <taxon>Ostreida</taxon>
        <taxon>Ostreoidea</taxon>
        <taxon>Ostreidae</taxon>
        <taxon>Magallana</taxon>
    </lineage>
</organism>
<dbReference type="KEGG" id="crg:105344408"/>
<evidence type="ECO:0000256" key="1">
    <source>
        <dbReference type="ARBA" id="ARBA00004170"/>
    </source>
</evidence>
<dbReference type="OrthoDB" id="10068192at2759"/>
<dbReference type="InterPro" id="IPR043441">
    <property type="entry name" value="Tjap1/BEGAIN"/>
</dbReference>
<evidence type="ECO:0008006" key="7">
    <source>
        <dbReference type="Google" id="ProtNLM"/>
    </source>
</evidence>
<keyword evidence="4" id="KW-0175">Coiled coil</keyword>
<evidence type="ECO:0000256" key="4">
    <source>
        <dbReference type="SAM" id="Coils"/>
    </source>
</evidence>
<keyword evidence="3" id="KW-0472">Membrane</keyword>
<evidence type="ECO:0000256" key="2">
    <source>
        <dbReference type="ARBA" id="ARBA00022553"/>
    </source>
</evidence>
<evidence type="ECO:0000256" key="3">
    <source>
        <dbReference type="ARBA" id="ARBA00023136"/>
    </source>
</evidence>
<dbReference type="EnsemblMetazoa" id="G10693.5">
    <property type="protein sequence ID" value="G10693.5:cds"/>
    <property type="gene ID" value="G10693"/>
</dbReference>
<dbReference type="PANTHER" id="PTHR28664">
    <property type="entry name" value="TIGHT JUNCTION-ASSOCIATED PROTEIN 1"/>
    <property type="match status" value="1"/>
</dbReference>
<evidence type="ECO:0000313" key="6">
    <source>
        <dbReference type="Proteomes" id="UP000005408"/>
    </source>
</evidence>
<proteinExistence type="predicted"/>
<comment type="subcellular location">
    <subcellularLocation>
        <location evidence="1">Membrane</location>
        <topology evidence="1">Peripheral membrane protein</topology>
    </subcellularLocation>
</comment>
<dbReference type="PANTHER" id="PTHR28664:SF4">
    <property type="entry name" value="TIGHT JUNCTION-ASSOCIATED PROTEIN 1"/>
    <property type="match status" value="1"/>
</dbReference>
<dbReference type="RefSeq" id="XP_034323492.1">
    <property type="nucleotide sequence ID" value="XM_034467601.2"/>
</dbReference>